<evidence type="ECO:0000256" key="1">
    <source>
        <dbReference type="ARBA" id="ARBA00022801"/>
    </source>
</evidence>
<dbReference type="InterPro" id="IPR013663">
    <property type="entry name" value="Helicase_SWF/SNF/SWI_bac"/>
</dbReference>
<organism evidence="6 7">
    <name type="scientific">Clostridium aciditolerans</name>
    <dbReference type="NCBI Taxonomy" id="339861"/>
    <lineage>
        <taxon>Bacteria</taxon>
        <taxon>Bacillati</taxon>
        <taxon>Bacillota</taxon>
        <taxon>Clostridia</taxon>
        <taxon>Eubacteriales</taxon>
        <taxon>Clostridiaceae</taxon>
        <taxon>Clostridium</taxon>
    </lineage>
</organism>
<evidence type="ECO:0000313" key="7">
    <source>
        <dbReference type="Proteomes" id="UP000622687"/>
    </source>
</evidence>
<keyword evidence="6" id="KW-0347">Helicase</keyword>
<dbReference type="Pfam" id="PF08455">
    <property type="entry name" value="SNF2_assoc"/>
    <property type="match status" value="1"/>
</dbReference>
<dbReference type="PROSITE" id="PS51192">
    <property type="entry name" value="HELICASE_ATP_BIND_1"/>
    <property type="match status" value="1"/>
</dbReference>
<proteinExistence type="predicted"/>
<dbReference type="GO" id="GO:0008270">
    <property type="term" value="F:zinc ion binding"/>
    <property type="evidence" value="ECO:0007669"/>
    <property type="project" value="UniProtKB-KW"/>
</dbReference>
<dbReference type="Pfam" id="PF00176">
    <property type="entry name" value="SNF2-rel_dom"/>
    <property type="match status" value="1"/>
</dbReference>
<dbReference type="CDD" id="cd18793">
    <property type="entry name" value="SF2_C_SNF"/>
    <property type="match status" value="1"/>
</dbReference>
<feature type="domain" description="SWIM-type" evidence="3">
    <location>
        <begin position="60"/>
        <end position="104"/>
    </location>
</feature>
<sequence length="1044" mass="120989">MNFNELEQIIFKTSSNLMRKSGEKIFRDGLVSNIKGKKIDNIYHIYGDVLNNLNHNKYKTYIKINLSNKKLDSVSCTCEDFKEISINKNLFMCEHLTATGYKFLSILHKKKGKEDNSFKKLPEDKKTKVEVGIDVKITCKSWKDETNYELEFRLGRDHKYLITDLKNFISSLNKGETIFFNNQFTYNPSQYTICTNDIKVIDFIKEYVSSNRGISDTGRNLIIQPEDLRAFLECVGGNKILFKYNGIEYKVDILKRDLPVSFTLKEKNEHFVLTTHKKLPIPLNRNKDVYFFNGQLYLPSKNQIEIYSPLYDKFQKEGEILYNKTIKNYNAIISIISSISNNIIIGEDVKRFGVNSLRFEFLIYKEESNIYCEVYAIYYNEKVNILKSSSNKTDFIRDYNKEEKALMKLEYYKFIKRKDKLIFIGEDDDIFNLLSTRESSIRSLGNVMLGKGMEDVKIFDSSFIEIDLYEENGYLRFNYNIGDIDKTELSNIYESYKSNNRFYKTKDNRFIDFEDDGIIGFFNLIEILDTDKNIEKDSIKIEKSKALYIWESLNNKNYKLGKGINLIKDIEKKLTEINAREIALPKNLKAILREYQISGFKWFKNLSELEFGGILADEMGLGKTVQTIAFLTSEENKKSLIITPTSLIYNWKDEMDRFASRLKVGIAHGSIKEQEKVLDKLEEYEVILTTYGTLRNNIKKYSNIQFDYCIIDEAQNIKNPITQSTRAIKEIKAKVKFALTGTPIENNLTELWSIFDFIMPGYLYSRETFDEKFISDCGCDLDNLKLLIKPFILRRTKKEVIKDLPDKIEKKILVEMPAAQKAIYGSYIKEVRGKIKNNSDGKIEVFSYLTKLRQICLDPSLIVDEYKGGSGKLKVAMSLIEEQIASGGKLLLFSQFTSALKKIGRSLNEKGIQYFYLDGSTGSKERIRLVNEFNNSDNIKVFLISLKAGGTGLNLTSASLVIHFDPWWNPAVENQATDRAHRIGQRNVVEVVKLVARGTIEEKIILLQEHKKELIDNIITGELKNSDIINKLSKEELMKLFDRE</sequence>
<dbReference type="Proteomes" id="UP000622687">
    <property type="component" value="Unassembled WGS sequence"/>
</dbReference>
<keyword evidence="2" id="KW-0479">Metal-binding</keyword>
<dbReference type="InterPro" id="IPR027417">
    <property type="entry name" value="P-loop_NTPase"/>
</dbReference>
<evidence type="ECO:0000256" key="2">
    <source>
        <dbReference type="PROSITE-ProRule" id="PRU00325"/>
    </source>
</evidence>
<dbReference type="GO" id="GO:0016787">
    <property type="term" value="F:hydrolase activity"/>
    <property type="evidence" value="ECO:0007669"/>
    <property type="project" value="UniProtKB-KW"/>
</dbReference>
<dbReference type="FunFam" id="3.40.50.10810:FF:000054">
    <property type="entry name" value="Helicase, Snf2 family"/>
    <property type="match status" value="1"/>
</dbReference>
<dbReference type="GO" id="GO:0005524">
    <property type="term" value="F:ATP binding"/>
    <property type="evidence" value="ECO:0007669"/>
    <property type="project" value="InterPro"/>
</dbReference>
<keyword evidence="7" id="KW-1185">Reference proteome</keyword>
<dbReference type="Pfam" id="PF00271">
    <property type="entry name" value="Helicase_C"/>
    <property type="match status" value="1"/>
</dbReference>
<reference evidence="6" key="1">
    <citation type="submission" date="2020-12" db="EMBL/GenBank/DDBJ databases">
        <title>Clostridium thailandense sp. nov., a novel acetogenic bacterium isolated from peat land soil in Thailand.</title>
        <authorList>
            <person name="Chaikitkaew S."/>
            <person name="Birkeland N.K."/>
        </authorList>
    </citation>
    <scope>NUCLEOTIDE SEQUENCE</scope>
    <source>
        <strain evidence="6">DSM 17425</strain>
    </source>
</reference>
<evidence type="ECO:0000313" key="6">
    <source>
        <dbReference type="EMBL" id="MBI6871609.1"/>
    </source>
</evidence>
<keyword evidence="2" id="KW-0863">Zinc-finger</keyword>
<dbReference type="PROSITE" id="PS51194">
    <property type="entry name" value="HELICASE_CTER"/>
    <property type="match status" value="1"/>
</dbReference>
<dbReference type="RefSeq" id="WP_211141050.1">
    <property type="nucleotide sequence ID" value="NZ_JAEEGB010000003.1"/>
</dbReference>
<accession>A0A934HTI0</accession>
<feature type="domain" description="Helicase C-terminal" evidence="5">
    <location>
        <begin position="872"/>
        <end position="1041"/>
    </location>
</feature>
<dbReference type="PROSITE" id="PS50966">
    <property type="entry name" value="ZF_SWIM"/>
    <property type="match status" value="1"/>
</dbReference>
<keyword evidence="2" id="KW-0862">Zinc</keyword>
<evidence type="ECO:0000259" key="4">
    <source>
        <dbReference type="PROSITE" id="PS51192"/>
    </source>
</evidence>
<evidence type="ECO:0000259" key="5">
    <source>
        <dbReference type="PROSITE" id="PS51194"/>
    </source>
</evidence>
<keyword evidence="6" id="KW-0067">ATP-binding</keyword>
<dbReference type="InterPro" id="IPR049730">
    <property type="entry name" value="SNF2/RAD54-like_C"/>
</dbReference>
<dbReference type="InterPro" id="IPR038718">
    <property type="entry name" value="SNF2-like_sf"/>
</dbReference>
<dbReference type="SUPFAM" id="SSF52540">
    <property type="entry name" value="P-loop containing nucleoside triphosphate hydrolases"/>
    <property type="match status" value="2"/>
</dbReference>
<dbReference type="InterPro" id="IPR014001">
    <property type="entry name" value="Helicase_ATP-bd"/>
</dbReference>
<keyword evidence="6" id="KW-0547">Nucleotide-binding</keyword>
<dbReference type="InterPro" id="IPR001650">
    <property type="entry name" value="Helicase_C-like"/>
</dbReference>
<dbReference type="GO" id="GO:0004386">
    <property type="term" value="F:helicase activity"/>
    <property type="evidence" value="ECO:0007669"/>
    <property type="project" value="UniProtKB-KW"/>
</dbReference>
<dbReference type="InterPro" id="IPR000330">
    <property type="entry name" value="SNF2_N"/>
</dbReference>
<dbReference type="AlphaFoldDB" id="A0A934HTI0"/>
<gene>
    <name evidence="6" type="ORF">I6U51_02665</name>
</gene>
<keyword evidence="1" id="KW-0378">Hydrolase</keyword>
<dbReference type="InterPro" id="IPR007527">
    <property type="entry name" value="Znf_SWIM"/>
</dbReference>
<dbReference type="Gene3D" id="3.40.50.10810">
    <property type="entry name" value="Tandem AAA-ATPase domain"/>
    <property type="match status" value="1"/>
</dbReference>
<dbReference type="SMART" id="SM00487">
    <property type="entry name" value="DEXDc"/>
    <property type="match status" value="1"/>
</dbReference>
<evidence type="ECO:0000259" key="3">
    <source>
        <dbReference type="PROSITE" id="PS50966"/>
    </source>
</evidence>
<name>A0A934HTI0_9CLOT</name>
<dbReference type="CDD" id="cd18012">
    <property type="entry name" value="DEXQc_arch_SWI2_SNF2"/>
    <property type="match status" value="1"/>
</dbReference>
<dbReference type="SMART" id="SM00490">
    <property type="entry name" value="HELICc"/>
    <property type="match status" value="1"/>
</dbReference>
<dbReference type="EMBL" id="JAEEGB010000003">
    <property type="protein sequence ID" value="MBI6871609.1"/>
    <property type="molecule type" value="Genomic_DNA"/>
</dbReference>
<dbReference type="PANTHER" id="PTHR10799">
    <property type="entry name" value="SNF2/RAD54 HELICASE FAMILY"/>
    <property type="match status" value="1"/>
</dbReference>
<feature type="domain" description="Helicase ATP-binding" evidence="4">
    <location>
        <begin position="604"/>
        <end position="761"/>
    </location>
</feature>
<comment type="caution">
    <text evidence="6">The sequence shown here is derived from an EMBL/GenBank/DDBJ whole genome shotgun (WGS) entry which is preliminary data.</text>
</comment>
<protein>
    <submittedName>
        <fullName evidence="6">DEAD/DEAH box helicase</fullName>
    </submittedName>
</protein>
<dbReference type="Gene3D" id="3.40.50.300">
    <property type="entry name" value="P-loop containing nucleotide triphosphate hydrolases"/>
    <property type="match status" value="1"/>
</dbReference>